<gene>
    <name evidence="8" type="ORF">GM415_00715</name>
</gene>
<feature type="binding site" evidence="4">
    <location>
        <position position="260"/>
    </location>
    <ligand>
        <name>NAD(+)</name>
        <dbReference type="ChEBI" id="CHEBI:57540"/>
    </ligand>
</feature>
<accession>A0A6I6JCE5</accession>
<evidence type="ECO:0000259" key="6">
    <source>
        <dbReference type="Pfam" id="PF02852"/>
    </source>
</evidence>
<proteinExistence type="inferred from homology"/>
<evidence type="ECO:0000259" key="7">
    <source>
        <dbReference type="Pfam" id="PF07992"/>
    </source>
</evidence>
<sequence>MYTHDVIVLGGGPAGGGVAAILARAGKNVAMTESVAYGGVCPLRGCNPKKVLLSGAEAVHMAKGLAGKGVRGALAVDWAELMEFKRSFSDPVPESARKAYADMGIDVRLGEASFTGPETVSVNGETLSAPHICICVGQTPNTLDAPGCEDLPVSDDFLELEALPRRVVFIGGGFIAFEFAHVARQAGAEVVLLNRSDRVLRKFDPVLADELVKASVADGIDVRMEHPIHRVEKTGKGYVVHCGEGGGDRVEADMVFNCTGRRPALDGLELEAAGVEFSRHGVTVDEGMRSVSNPSVFALGDVADQGAALTPVATIQSQVAAANILEPGSATVNYSGVPNVCYTVPPLAGVGLLETEAAALGLDFEVKETNLADSFPWQRLGEKAGRARVLVSEKEDRILGAHLLGHNCEEVVNLFALIIRQEIPLSKVRDTVWAYPTCGYYLKYMV</sequence>
<evidence type="ECO:0000256" key="1">
    <source>
        <dbReference type="ARBA" id="ARBA00007532"/>
    </source>
</evidence>
<protein>
    <submittedName>
        <fullName evidence="8">NAD(P)/FAD-dependent oxidoreductase</fullName>
    </submittedName>
</protein>
<dbReference type="GO" id="GO:0000166">
    <property type="term" value="F:nucleotide binding"/>
    <property type="evidence" value="ECO:0007669"/>
    <property type="project" value="UniProtKB-KW"/>
</dbReference>
<dbReference type="RefSeq" id="WP_158945797.1">
    <property type="nucleotide sequence ID" value="NZ_CP046400.1"/>
</dbReference>
<dbReference type="InterPro" id="IPR004099">
    <property type="entry name" value="Pyr_nucl-diS_OxRdtase_dimer"/>
</dbReference>
<dbReference type="PRINTS" id="PR00368">
    <property type="entry name" value="FADPNR"/>
</dbReference>
<dbReference type="PIRSF" id="PIRSF000350">
    <property type="entry name" value="Mercury_reductase_MerA"/>
    <property type="match status" value="1"/>
</dbReference>
<dbReference type="InterPro" id="IPR016156">
    <property type="entry name" value="FAD/NAD-linked_Rdtase_dimer_sf"/>
</dbReference>
<evidence type="ECO:0000313" key="8">
    <source>
        <dbReference type="EMBL" id="QGY38720.1"/>
    </source>
</evidence>
<keyword evidence="3 4" id="KW-0274">FAD</keyword>
<dbReference type="Proteomes" id="UP000428328">
    <property type="component" value="Chromosome"/>
</dbReference>
<feature type="binding site" evidence="4">
    <location>
        <position position="301"/>
    </location>
    <ligand>
        <name>FAD</name>
        <dbReference type="ChEBI" id="CHEBI:57692"/>
    </ligand>
</feature>
<dbReference type="SUPFAM" id="SSF55424">
    <property type="entry name" value="FAD/NAD-linked reductases, dimerisation (C-terminal) domain"/>
    <property type="match status" value="1"/>
</dbReference>
<dbReference type="InterPro" id="IPR001100">
    <property type="entry name" value="Pyr_nuc-diS_OxRdtase"/>
</dbReference>
<feature type="domain" description="FAD/NAD(P)-binding" evidence="7">
    <location>
        <begin position="4"/>
        <end position="314"/>
    </location>
</feature>
<name>A0A6I6JCE5_9BACT</name>
<evidence type="ECO:0000256" key="2">
    <source>
        <dbReference type="ARBA" id="ARBA00022630"/>
    </source>
</evidence>
<dbReference type="KEGG" id="psel:GM415_00715"/>
<dbReference type="PANTHER" id="PTHR43014:SF5">
    <property type="entry name" value="GLUTATHIONE REDUCTASE (NADPH)"/>
    <property type="match status" value="1"/>
</dbReference>
<dbReference type="PANTHER" id="PTHR43014">
    <property type="entry name" value="MERCURIC REDUCTASE"/>
    <property type="match status" value="1"/>
</dbReference>
<feature type="domain" description="Pyridine nucleotide-disulphide oxidoreductase dimerisation" evidence="6">
    <location>
        <begin position="337"/>
        <end position="439"/>
    </location>
</feature>
<feature type="binding site" evidence="4">
    <location>
        <begin position="171"/>
        <end position="178"/>
    </location>
    <ligand>
        <name>NAD(+)</name>
        <dbReference type="ChEBI" id="CHEBI:57540"/>
    </ligand>
</feature>
<dbReference type="GO" id="GO:0016491">
    <property type="term" value="F:oxidoreductase activity"/>
    <property type="evidence" value="ECO:0007669"/>
    <property type="project" value="InterPro"/>
</dbReference>
<evidence type="ECO:0000256" key="4">
    <source>
        <dbReference type="PIRSR" id="PIRSR000350-3"/>
    </source>
</evidence>
<dbReference type="Gene3D" id="3.50.50.60">
    <property type="entry name" value="FAD/NAD(P)-binding domain"/>
    <property type="match status" value="2"/>
</dbReference>
<evidence type="ECO:0000256" key="5">
    <source>
        <dbReference type="PIRSR" id="PIRSR000350-4"/>
    </source>
</evidence>
<keyword evidence="9" id="KW-1185">Reference proteome</keyword>
<evidence type="ECO:0000313" key="9">
    <source>
        <dbReference type="Proteomes" id="UP000428328"/>
    </source>
</evidence>
<keyword evidence="2" id="KW-0285">Flavoprotein</keyword>
<feature type="binding site" evidence="4">
    <location>
        <position position="50"/>
    </location>
    <ligand>
        <name>FAD</name>
        <dbReference type="ChEBI" id="CHEBI:57692"/>
    </ligand>
</feature>
<dbReference type="Gene3D" id="3.30.390.30">
    <property type="match status" value="1"/>
</dbReference>
<comment type="cofactor">
    <cofactor evidence="4">
        <name>FAD</name>
        <dbReference type="ChEBI" id="CHEBI:57692"/>
    </cofactor>
    <text evidence="4">Binds 1 FAD per subunit.</text>
</comment>
<dbReference type="InterPro" id="IPR023753">
    <property type="entry name" value="FAD/NAD-binding_dom"/>
</dbReference>
<keyword evidence="4" id="KW-0547">Nucleotide-binding</keyword>
<dbReference type="InterPro" id="IPR036188">
    <property type="entry name" value="FAD/NAD-bd_sf"/>
</dbReference>
<dbReference type="PRINTS" id="PR00411">
    <property type="entry name" value="PNDRDTASEI"/>
</dbReference>
<dbReference type="EMBL" id="CP046400">
    <property type="protein sequence ID" value="QGY38720.1"/>
    <property type="molecule type" value="Genomic_DNA"/>
</dbReference>
<organism evidence="8 9">
    <name type="scientific">Pseudodesulfovibrio cashew</name>
    <dbReference type="NCBI Taxonomy" id="2678688"/>
    <lineage>
        <taxon>Bacteria</taxon>
        <taxon>Pseudomonadati</taxon>
        <taxon>Thermodesulfobacteriota</taxon>
        <taxon>Desulfovibrionia</taxon>
        <taxon>Desulfovibrionales</taxon>
        <taxon>Desulfovibrionaceae</taxon>
    </lineage>
</organism>
<comment type="similarity">
    <text evidence="1">Belongs to the class-I pyridine nucleotide-disulfide oxidoreductase family.</text>
</comment>
<reference evidence="8 9" key="1">
    <citation type="submission" date="2019-11" db="EMBL/GenBank/DDBJ databases">
        <authorList>
            <person name="Zheng R.K."/>
            <person name="Sun C.M."/>
        </authorList>
    </citation>
    <scope>NUCLEOTIDE SEQUENCE [LARGE SCALE GENOMIC DNA]</scope>
    <source>
        <strain evidence="8 9">SRB007</strain>
    </source>
</reference>
<keyword evidence="4" id="KW-0520">NAD</keyword>
<dbReference type="Pfam" id="PF02852">
    <property type="entry name" value="Pyr_redox_dim"/>
    <property type="match status" value="1"/>
</dbReference>
<evidence type="ECO:0000256" key="3">
    <source>
        <dbReference type="ARBA" id="ARBA00022827"/>
    </source>
</evidence>
<feature type="disulfide bond" description="Redox-active" evidence="5">
    <location>
        <begin position="41"/>
        <end position="46"/>
    </location>
</feature>
<dbReference type="AlphaFoldDB" id="A0A6I6JCE5"/>
<dbReference type="SUPFAM" id="SSF51905">
    <property type="entry name" value="FAD/NAD(P)-binding domain"/>
    <property type="match status" value="1"/>
</dbReference>
<dbReference type="Pfam" id="PF07992">
    <property type="entry name" value="Pyr_redox_2"/>
    <property type="match status" value="1"/>
</dbReference>